<dbReference type="EMBL" id="KD225474">
    <property type="protein sequence ID" value="EMS51002.1"/>
    <property type="molecule type" value="Genomic_DNA"/>
</dbReference>
<reference evidence="2" key="1">
    <citation type="journal article" date="2013" name="Nature">
        <title>Draft genome of the wheat A-genome progenitor Triticum urartu.</title>
        <authorList>
            <person name="Ling H.Q."/>
            <person name="Zhao S."/>
            <person name="Liu D."/>
            <person name="Wang J."/>
            <person name="Sun H."/>
            <person name="Zhang C."/>
            <person name="Fan H."/>
            <person name="Li D."/>
            <person name="Dong L."/>
            <person name="Tao Y."/>
            <person name="Gao C."/>
            <person name="Wu H."/>
            <person name="Li Y."/>
            <person name="Cui Y."/>
            <person name="Guo X."/>
            <person name="Zheng S."/>
            <person name="Wang B."/>
            <person name="Yu K."/>
            <person name="Liang Q."/>
            <person name="Yang W."/>
            <person name="Lou X."/>
            <person name="Chen J."/>
            <person name="Feng M."/>
            <person name="Jian J."/>
            <person name="Zhang X."/>
            <person name="Luo G."/>
            <person name="Jiang Y."/>
            <person name="Liu J."/>
            <person name="Wang Z."/>
            <person name="Sha Y."/>
            <person name="Zhang B."/>
            <person name="Wu H."/>
            <person name="Tang D."/>
            <person name="Shen Q."/>
            <person name="Xue P."/>
            <person name="Zou S."/>
            <person name="Wang X."/>
            <person name="Liu X."/>
            <person name="Wang F."/>
            <person name="Yang Y."/>
            <person name="An X."/>
            <person name="Dong Z."/>
            <person name="Zhang K."/>
            <person name="Zhang X."/>
            <person name="Luo M.C."/>
            <person name="Dvorak J."/>
            <person name="Tong Y."/>
            <person name="Wang J."/>
            <person name="Yang H."/>
            <person name="Li Z."/>
            <person name="Wang D."/>
            <person name="Zhang A."/>
            <person name="Wang J."/>
        </authorList>
    </citation>
    <scope>NUCLEOTIDE SEQUENCE</scope>
</reference>
<dbReference type="OMA" id="MMIFRLP"/>
<dbReference type="AlphaFoldDB" id="M7YTX9"/>
<gene>
    <name evidence="2" type="ORF">TRIUR3_07199</name>
</gene>
<dbReference type="PANTHER" id="PTHR36138:SF9">
    <property type="match status" value="1"/>
</dbReference>
<accession>M7YTX9</accession>
<sequence length="176" mass="20442">MGPLQHRQPPGKLDPAPIQLDRSESRGKKTTIDNREEEVKSMNLDKKTTNKKKMMIFRLPQEELDYYLTFQVRPIWQSLALRDPSTAAKVEAINQRILIEQEKMRQEYEAKGYVTFEAEVTDDDEEVEDAAALCVTAQEEEKNYEAAAPWIPQGRGRRRFRPRVVKQAGRVKKIII</sequence>
<protein>
    <submittedName>
        <fullName evidence="2">Uncharacterized protein</fullName>
    </submittedName>
</protein>
<feature type="compositionally biased region" description="Basic and acidic residues" evidence="1">
    <location>
        <begin position="21"/>
        <end position="38"/>
    </location>
</feature>
<organism evidence="2">
    <name type="scientific">Triticum urartu</name>
    <name type="common">Red wild einkorn</name>
    <name type="synonym">Crithodium urartu</name>
    <dbReference type="NCBI Taxonomy" id="4572"/>
    <lineage>
        <taxon>Eukaryota</taxon>
        <taxon>Viridiplantae</taxon>
        <taxon>Streptophyta</taxon>
        <taxon>Embryophyta</taxon>
        <taxon>Tracheophyta</taxon>
        <taxon>Spermatophyta</taxon>
        <taxon>Magnoliopsida</taxon>
        <taxon>Liliopsida</taxon>
        <taxon>Poales</taxon>
        <taxon>Poaceae</taxon>
        <taxon>BOP clade</taxon>
        <taxon>Pooideae</taxon>
        <taxon>Triticodae</taxon>
        <taxon>Triticeae</taxon>
        <taxon>Triticinae</taxon>
        <taxon>Triticum</taxon>
    </lineage>
</organism>
<dbReference type="PANTHER" id="PTHR36138">
    <property type="entry name" value="EXPRESSED PROTEIN-RELATED"/>
    <property type="match status" value="1"/>
</dbReference>
<name>M7YTX9_TRIUA</name>
<evidence type="ECO:0000313" key="2">
    <source>
        <dbReference type="EMBL" id="EMS51002.1"/>
    </source>
</evidence>
<proteinExistence type="predicted"/>
<feature type="region of interest" description="Disordered" evidence="1">
    <location>
        <begin position="1"/>
        <end position="38"/>
    </location>
</feature>
<evidence type="ECO:0000256" key="1">
    <source>
        <dbReference type="SAM" id="MobiDB-lite"/>
    </source>
</evidence>